<feature type="compositionally biased region" description="Basic and acidic residues" evidence="1">
    <location>
        <begin position="908"/>
        <end position="923"/>
    </location>
</feature>
<feature type="compositionally biased region" description="Polar residues" evidence="1">
    <location>
        <begin position="1112"/>
        <end position="1127"/>
    </location>
</feature>
<feature type="region of interest" description="Disordered" evidence="1">
    <location>
        <begin position="1049"/>
        <end position="1077"/>
    </location>
</feature>
<feature type="region of interest" description="Disordered" evidence="1">
    <location>
        <begin position="1091"/>
        <end position="1163"/>
    </location>
</feature>
<feature type="compositionally biased region" description="Polar residues" evidence="1">
    <location>
        <begin position="223"/>
        <end position="235"/>
    </location>
</feature>
<feature type="compositionally biased region" description="Polar residues" evidence="1">
    <location>
        <begin position="557"/>
        <end position="567"/>
    </location>
</feature>
<feature type="compositionally biased region" description="Low complexity" evidence="1">
    <location>
        <begin position="924"/>
        <end position="963"/>
    </location>
</feature>
<feature type="region of interest" description="Disordered" evidence="1">
    <location>
        <begin position="750"/>
        <end position="776"/>
    </location>
</feature>
<accession>A0A8B7N1A5</accession>
<name>A0A8B7N1A5_HYAAZ</name>
<feature type="region of interest" description="Disordered" evidence="1">
    <location>
        <begin position="1553"/>
        <end position="1610"/>
    </location>
</feature>
<feature type="compositionally biased region" description="Basic and acidic residues" evidence="1">
    <location>
        <begin position="643"/>
        <end position="658"/>
    </location>
</feature>
<dbReference type="RefSeq" id="XP_018007330.1">
    <property type="nucleotide sequence ID" value="XM_018151841.2"/>
</dbReference>
<feature type="region of interest" description="Disordered" evidence="1">
    <location>
        <begin position="793"/>
        <end position="965"/>
    </location>
</feature>
<dbReference type="GeneID" id="108665118"/>
<feature type="compositionally biased region" description="Polar residues" evidence="1">
    <location>
        <begin position="888"/>
        <end position="907"/>
    </location>
</feature>
<dbReference type="Proteomes" id="UP000694843">
    <property type="component" value="Unplaced"/>
</dbReference>
<feature type="compositionally biased region" description="Basic and acidic residues" evidence="1">
    <location>
        <begin position="1290"/>
        <end position="1300"/>
    </location>
</feature>
<feature type="compositionally biased region" description="Basic residues" evidence="1">
    <location>
        <begin position="875"/>
        <end position="884"/>
    </location>
</feature>
<feature type="compositionally biased region" description="Polar residues" evidence="1">
    <location>
        <begin position="1553"/>
        <end position="1597"/>
    </location>
</feature>
<feature type="compositionally biased region" description="Low complexity" evidence="1">
    <location>
        <begin position="332"/>
        <end position="344"/>
    </location>
</feature>
<keyword evidence="2" id="KW-1185">Reference proteome</keyword>
<feature type="region of interest" description="Disordered" evidence="1">
    <location>
        <begin position="447"/>
        <end position="615"/>
    </location>
</feature>
<organism evidence="2 3">
    <name type="scientific">Hyalella azteca</name>
    <name type="common">Amphipod</name>
    <dbReference type="NCBI Taxonomy" id="294128"/>
    <lineage>
        <taxon>Eukaryota</taxon>
        <taxon>Metazoa</taxon>
        <taxon>Ecdysozoa</taxon>
        <taxon>Arthropoda</taxon>
        <taxon>Crustacea</taxon>
        <taxon>Multicrustacea</taxon>
        <taxon>Malacostraca</taxon>
        <taxon>Eumalacostraca</taxon>
        <taxon>Peracarida</taxon>
        <taxon>Amphipoda</taxon>
        <taxon>Senticaudata</taxon>
        <taxon>Talitrida</taxon>
        <taxon>Talitroidea</taxon>
        <taxon>Hyalellidae</taxon>
        <taxon>Hyalella</taxon>
    </lineage>
</organism>
<feature type="region of interest" description="Disordered" evidence="1">
    <location>
        <begin position="1257"/>
        <end position="1344"/>
    </location>
</feature>
<sequence>MAEDEKSCLLNEHTLKDCVTKTSSKTEINEEKAYDVVANYSEEDLRDFLACVSTGNKGNKDTTKNEKSTIAQILLERETAVLREESGSGDDSPDSSKQNQFSRSKPRHSSTRFLYNRYGSQSSHRIHSSYSFDLNHGKSSAAARNTAGSLGSLHDLSNCDARSSAQSSSAKNTSSHCSAGRAGQGAASKCCVDQGAGQEECVGVNRPPPLKTYSRVRTGGSCGNLSRSSFDTQPPGSRKKNRRSKGSDPASTSTREGGSLQNLSKAECSREDVPKGLQKSGSLSQVFTEENDPPKHKSRRQKASSETQHRASEERSLRAQDSTSSDDEDEVSSYPPYQPLLPHHSPLLSRRELAASGGVVSCEHSGCPSPASPISSNDEPMSVEVEEMRRCAYTTTAASAAADAAAVDAAAAAACLGAAISAGALQDPGEELVEVITHTALRDTTHASWLEKSASPSGRRRSTSPHSTAVDSQVPFFSRTTITPSRNSDGRSKNSYGRSHSIESNAYSNKSADERGSEREKLQTQHSEPSQLGRRKDNSIDCPSPSSHIYSTSGSSHCTFPGSSSVGASHISPVELGRDHNQRFANRLKQSRVKKKRQQEVQTVDTSSPSYKGDQDIGSILVYLGEECSDVTSGDPKKKKRKQDNSMSKKDDKKDSTKRGVGSESLSKKNDDTKDDHKKEDSGGGGTNDKKKRQKEEKKVIASNNEDNEASSKKTKKELIEKELKKNGFITPSSSLDCSVAASEISNYERKSSLDGSYLGCDTTSSVRSNLESSKNINSISDTECKTSIRKHSEDKTVIESVHKINNKKTDERKQSNSSCVNPEASNSKRSKKNSKSNQGMRESSSVEDLVSKCRMSEQLNQGSKQTTVDDGAMTKKRQQKNARRQATETSLPSSNSSTATATFKENQNTKEKNRRTVDDIKIKSSSGANKSGSGSSSLANSKKLSKRLSSSNSNLNSSTKSSEFGRDFYEAGDPYIESLPHNEASVYDTNNEFELVTRRKNRSKRLASSSYNNSNNYPVTVKLRYPDENFGRDGYRELVYQKSQLSRNQTNTLAPNNQQKFSSNASHSSNYCHGNDSHAAAKVTSNIGKKPINFDEAPRTPHDGSFMARLSATNSGDRNTATSAPNSDCSDSDGDDSVHSMPTPSTTPRPEVCKPPSSSSAAPLTSYANIARLASAANRNQVKRLTSAPQVGKTPTVSTSTPCSVGASGGYSAAACATSDQSLLTTNAWPCLSATTATVANSGAATSAPAIPSVVRWASGPAGRPGDSQHVTPSFGSPPKLTSAAVAAHDAKPQNKIRDNFPPLKSPSYPSSFSHRQTSTDSDPGLPYANPAENLGKTDGGNAKIISASDARLTVAPRTSLTPDTESSLSISKNLNPSPTDRSISNKPRAGAPSSVVENTTDRKAVTSKEVRPHTGRVMNGHEETDQAHAEIISVGERKASLITSEKQAVAKQKSLNHDAAKLITSVNSTKASADSLGVGDKNHIFKIANKAKDTKKRQNDPVVFADSLHLDDVRNSNLTFMFASNEDLTNIVVSGTNVSAKNLVNSTASLTRTSPKVKTHIDSNGNPVSGAGSPNSGDISESHDNSVSYSESLRSTLRKNSRDSSCSSNCTVINAASATTKTRAQSAEMNNSSSIAVVSADATLAPAASADVNSAGLEVTNVNETKEERVICDNPSSYSDLSRWGVTFHPPDADDPAWNFKEAVKFIRDNWKIIEKALQEGDDSIVTLNHNSNIPSGEM</sequence>
<feature type="region of interest" description="Disordered" evidence="1">
    <location>
        <begin position="360"/>
        <end position="381"/>
    </location>
</feature>
<feature type="region of interest" description="Disordered" evidence="1">
    <location>
        <begin position="1357"/>
        <end position="1407"/>
    </location>
</feature>
<feature type="compositionally biased region" description="Low complexity" evidence="1">
    <location>
        <begin position="544"/>
        <end position="556"/>
    </location>
</feature>
<protein>
    <submittedName>
        <fullName evidence="3">Mucin-19</fullName>
    </submittedName>
</protein>
<feature type="compositionally biased region" description="Polar residues" evidence="1">
    <location>
        <begin position="816"/>
        <end position="825"/>
    </location>
</feature>
<feature type="compositionally biased region" description="Basic and acidic residues" evidence="1">
    <location>
        <begin position="793"/>
        <end position="815"/>
    </location>
</feature>
<feature type="region of interest" description="Disordered" evidence="1">
    <location>
        <begin position="83"/>
        <end position="113"/>
    </location>
</feature>
<feature type="region of interest" description="Disordered" evidence="1">
    <location>
        <begin position="198"/>
        <end position="344"/>
    </location>
</feature>
<feature type="compositionally biased region" description="Polar residues" evidence="1">
    <location>
        <begin position="279"/>
        <end position="288"/>
    </location>
</feature>
<feature type="compositionally biased region" description="Basic and acidic residues" evidence="1">
    <location>
        <begin position="307"/>
        <end position="318"/>
    </location>
</feature>
<reference evidence="3" key="1">
    <citation type="submission" date="2025-08" db="UniProtKB">
        <authorList>
            <consortium name="RefSeq"/>
        </authorList>
    </citation>
    <scope>IDENTIFICATION</scope>
    <source>
        <tissue evidence="3">Whole organism</tissue>
    </source>
</reference>
<feature type="compositionally biased region" description="Polar residues" evidence="1">
    <location>
        <begin position="1049"/>
        <end position="1073"/>
    </location>
</feature>
<feature type="compositionally biased region" description="Polar residues" evidence="1">
    <location>
        <begin position="762"/>
        <end position="776"/>
    </location>
</feature>
<feature type="compositionally biased region" description="Polar residues" evidence="1">
    <location>
        <begin position="600"/>
        <end position="610"/>
    </location>
</feature>
<dbReference type="OrthoDB" id="6361704at2759"/>
<feature type="region of interest" description="Disordered" evidence="1">
    <location>
        <begin position="159"/>
        <end position="179"/>
    </location>
</feature>
<feature type="compositionally biased region" description="Basic and acidic residues" evidence="1">
    <location>
        <begin position="1093"/>
        <end position="1103"/>
    </location>
</feature>
<feature type="compositionally biased region" description="Polar residues" evidence="1">
    <location>
        <begin position="1358"/>
        <end position="1387"/>
    </location>
</feature>
<gene>
    <name evidence="3" type="primary">LOC108665118</name>
</gene>
<evidence type="ECO:0000313" key="3">
    <source>
        <dbReference type="RefSeq" id="XP_018007330.1"/>
    </source>
</evidence>
<feature type="compositionally biased region" description="Polar residues" evidence="1">
    <location>
        <begin position="478"/>
        <end position="510"/>
    </location>
</feature>
<feature type="compositionally biased region" description="Low complexity" evidence="1">
    <location>
        <begin position="159"/>
        <end position="175"/>
    </location>
</feature>
<feature type="compositionally biased region" description="Polar residues" evidence="1">
    <location>
        <begin position="858"/>
        <end position="869"/>
    </location>
</feature>
<proteinExistence type="predicted"/>
<feature type="compositionally biased region" description="Polar residues" evidence="1">
    <location>
        <begin position="249"/>
        <end position="264"/>
    </location>
</feature>
<feature type="compositionally biased region" description="Basic and acidic residues" evidence="1">
    <location>
        <begin position="666"/>
        <end position="682"/>
    </location>
</feature>
<evidence type="ECO:0000313" key="2">
    <source>
        <dbReference type="Proteomes" id="UP000694843"/>
    </source>
</evidence>
<evidence type="ECO:0000256" key="1">
    <source>
        <dbReference type="SAM" id="MobiDB-lite"/>
    </source>
</evidence>
<feature type="region of interest" description="Disordered" evidence="1">
    <location>
        <begin position="628"/>
        <end position="716"/>
    </location>
</feature>
<feature type="compositionally biased region" description="Polar residues" evidence="1">
    <location>
        <begin position="1309"/>
        <end position="1323"/>
    </location>
</feature>
<feature type="compositionally biased region" description="Basic and acidic residues" evidence="1">
    <location>
        <begin position="511"/>
        <end position="523"/>
    </location>
</feature>
<dbReference type="OMA" id="MNGHEET"/>
<dbReference type="KEGG" id="hazt:108665118"/>